<dbReference type="InterPro" id="IPR043129">
    <property type="entry name" value="ATPase_NBD"/>
</dbReference>
<sequence>MYACIDLGSNSFHLLIARWHQGSYDIVERFSEKVQLGEGLVEGGAITQRAFDRGLACLDTFRQALARYPIERCWAVGTNALRTASNADQFLRRASEKGFVIDVVPGLEEAALVYAGVISALPADDTPRLVIDIGGGSTELVIGAGQHRLQSHSMAIGCISWRDSWFTNPPRTESALSQCLDDAVLAAAEVFSAVARELATTPWQEAYASSGTAKMLSAVCAHKRQQKRSAPGVTLETLQSLKTDIMKTVLEPGFSLPGLKNGRRELILPGWAVLNGFMTACQVTDINFSPSALREGMLHYLTQASLTGGSPLHALRGH</sequence>
<reference evidence="2" key="1">
    <citation type="journal article" date="2015" name="Nature">
        <title>Complex archaea that bridge the gap between prokaryotes and eukaryotes.</title>
        <authorList>
            <person name="Spang A."/>
            <person name="Saw J.H."/>
            <person name="Jorgensen S.L."/>
            <person name="Zaremba-Niedzwiedzka K."/>
            <person name="Martijn J."/>
            <person name="Lind A.E."/>
            <person name="van Eijk R."/>
            <person name="Schleper C."/>
            <person name="Guy L."/>
            <person name="Ettema T.J."/>
        </authorList>
    </citation>
    <scope>NUCLEOTIDE SEQUENCE</scope>
</reference>
<gene>
    <name evidence="2" type="ORF">LCGC14_0009790</name>
</gene>
<dbReference type="Gene3D" id="3.30.420.150">
    <property type="entry name" value="Exopolyphosphatase. Domain 2"/>
    <property type="match status" value="1"/>
</dbReference>
<accession>A0A0F9W2G4</accession>
<dbReference type="Gene3D" id="3.30.420.40">
    <property type="match status" value="1"/>
</dbReference>
<evidence type="ECO:0000313" key="2">
    <source>
        <dbReference type="EMBL" id="KKO11486.1"/>
    </source>
</evidence>
<dbReference type="EMBL" id="LAZR01000002">
    <property type="protein sequence ID" value="KKO11486.1"/>
    <property type="molecule type" value="Genomic_DNA"/>
</dbReference>
<dbReference type="Pfam" id="PF02541">
    <property type="entry name" value="Ppx-GppA"/>
    <property type="match status" value="1"/>
</dbReference>
<dbReference type="SUPFAM" id="SSF53067">
    <property type="entry name" value="Actin-like ATPase domain"/>
    <property type="match status" value="2"/>
</dbReference>
<dbReference type="InterPro" id="IPR003695">
    <property type="entry name" value="Ppx_GppA_N"/>
</dbReference>
<name>A0A0F9W2G4_9ZZZZ</name>
<evidence type="ECO:0000259" key="1">
    <source>
        <dbReference type="Pfam" id="PF02541"/>
    </source>
</evidence>
<dbReference type="AlphaFoldDB" id="A0A0F9W2G4"/>
<feature type="domain" description="Ppx/GppA phosphatase N-terminal" evidence="1">
    <location>
        <begin position="16"/>
        <end position="299"/>
    </location>
</feature>
<organism evidence="2">
    <name type="scientific">marine sediment metagenome</name>
    <dbReference type="NCBI Taxonomy" id="412755"/>
    <lineage>
        <taxon>unclassified sequences</taxon>
        <taxon>metagenomes</taxon>
        <taxon>ecological metagenomes</taxon>
    </lineage>
</organism>
<proteinExistence type="predicted"/>
<protein>
    <recommendedName>
        <fullName evidence="1">Ppx/GppA phosphatase N-terminal domain-containing protein</fullName>
    </recommendedName>
</protein>
<dbReference type="PANTHER" id="PTHR30005:SF0">
    <property type="entry name" value="RETROGRADE REGULATION PROTEIN 2"/>
    <property type="match status" value="1"/>
</dbReference>
<dbReference type="PANTHER" id="PTHR30005">
    <property type="entry name" value="EXOPOLYPHOSPHATASE"/>
    <property type="match status" value="1"/>
</dbReference>
<dbReference type="CDD" id="cd24053">
    <property type="entry name" value="ASKHA_NBD_EcPPX-GppA-like"/>
    <property type="match status" value="1"/>
</dbReference>
<dbReference type="InterPro" id="IPR050273">
    <property type="entry name" value="GppA/Ppx_hydrolase"/>
</dbReference>
<comment type="caution">
    <text evidence="2">The sequence shown here is derived from an EMBL/GenBank/DDBJ whole genome shotgun (WGS) entry which is preliminary data.</text>
</comment>
<dbReference type="GO" id="GO:0016462">
    <property type="term" value="F:pyrophosphatase activity"/>
    <property type="evidence" value="ECO:0007669"/>
    <property type="project" value="TreeGrafter"/>
</dbReference>